<feature type="compositionally biased region" description="Basic and acidic residues" evidence="1">
    <location>
        <begin position="241"/>
        <end position="290"/>
    </location>
</feature>
<proteinExistence type="predicted"/>
<dbReference type="Proteomes" id="UP000724874">
    <property type="component" value="Unassembled WGS sequence"/>
</dbReference>
<name>A0A9P5TTY3_GYMJU</name>
<protein>
    <recommendedName>
        <fullName evidence="4">BTB domain-containing protein</fullName>
    </recommendedName>
</protein>
<evidence type="ECO:0000313" key="2">
    <source>
        <dbReference type="EMBL" id="KAF8911640.1"/>
    </source>
</evidence>
<feature type="compositionally biased region" description="Polar residues" evidence="1">
    <location>
        <begin position="299"/>
        <end position="314"/>
    </location>
</feature>
<accession>A0A9P5TTY3</accession>
<evidence type="ECO:0000256" key="1">
    <source>
        <dbReference type="SAM" id="MobiDB-lite"/>
    </source>
</evidence>
<evidence type="ECO:0008006" key="4">
    <source>
        <dbReference type="Google" id="ProtNLM"/>
    </source>
</evidence>
<dbReference type="AlphaFoldDB" id="A0A9P5TTY3"/>
<dbReference type="EMBL" id="JADNYJ010000004">
    <property type="protein sequence ID" value="KAF8911640.1"/>
    <property type="molecule type" value="Genomic_DNA"/>
</dbReference>
<gene>
    <name evidence="2" type="ORF">CPB84DRAFT_1958021</name>
</gene>
<keyword evidence="3" id="KW-1185">Reference proteome</keyword>
<feature type="region of interest" description="Disordered" evidence="1">
    <location>
        <begin position="241"/>
        <end position="314"/>
    </location>
</feature>
<evidence type="ECO:0000313" key="3">
    <source>
        <dbReference type="Proteomes" id="UP000724874"/>
    </source>
</evidence>
<comment type="caution">
    <text evidence="2">The sequence shown here is derived from an EMBL/GenBank/DDBJ whole genome shotgun (WGS) entry which is preliminary data.</text>
</comment>
<reference evidence="2" key="1">
    <citation type="submission" date="2020-11" db="EMBL/GenBank/DDBJ databases">
        <authorList>
            <consortium name="DOE Joint Genome Institute"/>
            <person name="Ahrendt S."/>
            <person name="Riley R."/>
            <person name="Andreopoulos W."/>
            <person name="LaButti K."/>
            <person name="Pangilinan J."/>
            <person name="Ruiz-duenas F.J."/>
            <person name="Barrasa J.M."/>
            <person name="Sanchez-Garcia M."/>
            <person name="Camarero S."/>
            <person name="Miyauchi S."/>
            <person name="Serrano A."/>
            <person name="Linde D."/>
            <person name="Babiker R."/>
            <person name="Drula E."/>
            <person name="Ayuso-Fernandez I."/>
            <person name="Pacheco R."/>
            <person name="Padilla G."/>
            <person name="Ferreira P."/>
            <person name="Barriuso J."/>
            <person name="Kellner H."/>
            <person name="Castanera R."/>
            <person name="Alfaro M."/>
            <person name="Ramirez L."/>
            <person name="Pisabarro A.G."/>
            <person name="Kuo A."/>
            <person name="Tritt A."/>
            <person name="Lipzen A."/>
            <person name="He G."/>
            <person name="Yan M."/>
            <person name="Ng V."/>
            <person name="Cullen D."/>
            <person name="Martin F."/>
            <person name="Rosso M.-N."/>
            <person name="Henrissat B."/>
            <person name="Hibbett D."/>
            <person name="Martinez A.T."/>
            <person name="Grigoriev I.V."/>
        </authorList>
    </citation>
    <scope>NUCLEOTIDE SEQUENCE</scope>
    <source>
        <strain evidence="2">AH 44721</strain>
    </source>
</reference>
<organism evidence="2 3">
    <name type="scientific">Gymnopilus junonius</name>
    <name type="common">Spectacular rustgill mushroom</name>
    <name type="synonym">Gymnopilus spectabilis subsp. junonius</name>
    <dbReference type="NCBI Taxonomy" id="109634"/>
    <lineage>
        <taxon>Eukaryota</taxon>
        <taxon>Fungi</taxon>
        <taxon>Dikarya</taxon>
        <taxon>Basidiomycota</taxon>
        <taxon>Agaricomycotina</taxon>
        <taxon>Agaricomycetes</taxon>
        <taxon>Agaricomycetidae</taxon>
        <taxon>Agaricales</taxon>
        <taxon>Agaricineae</taxon>
        <taxon>Hymenogastraceae</taxon>
        <taxon>Gymnopilus</taxon>
    </lineage>
</organism>
<sequence>MSTSEDNEPGPSTSKLGETELLKDEEYFMEDYFVTFKAEDLLFRVPTHRFFNESPDFVEIYNIKAHAQDISDPIILKQVPHNDFRNFLKALYPLSFSLQLSLSKEEWLSVLTLSSEWRFLRLRDTAKGELERLSSLTSVEQICLGRQVRICHWVIQGFTDLVRRDATISDDEAIAIDCDVVTTSYKLFRLRELRIAGRLLSPMAAVEDTFKEELERIRSEEANFDNEEIIKMQHQALKIEEEERMREEEEEQRRELEKVKRAEAEMAAKMEEEKEREEAERLSRLRDTLARSKKKKKNTSGSSQWGFSANSGWD</sequence>
<dbReference type="OrthoDB" id="3199068at2759"/>